<dbReference type="Gene3D" id="3.30.565.10">
    <property type="entry name" value="Histidine kinase-like ATPase, C-terminal domain"/>
    <property type="match status" value="1"/>
</dbReference>
<dbReference type="InterPro" id="IPR036890">
    <property type="entry name" value="HATPase_C_sf"/>
</dbReference>
<keyword evidence="7" id="KW-0547">Nucleotide-binding</keyword>
<dbReference type="PRINTS" id="PR00344">
    <property type="entry name" value="BCTRLSENSOR"/>
</dbReference>
<dbReference type="Proteomes" id="UP000826462">
    <property type="component" value="Chromosome 1"/>
</dbReference>
<keyword evidence="7" id="KW-0067">ATP-binding</keyword>
<dbReference type="SUPFAM" id="SSF55874">
    <property type="entry name" value="ATPase domain of HSP90 chaperone/DNA topoisomerase II/histidine kinase"/>
    <property type="match status" value="1"/>
</dbReference>
<evidence type="ECO:0000256" key="4">
    <source>
        <dbReference type="ARBA" id="ARBA00022777"/>
    </source>
</evidence>
<dbReference type="InterPro" id="IPR005467">
    <property type="entry name" value="His_kinase_dom"/>
</dbReference>
<dbReference type="InterPro" id="IPR004358">
    <property type="entry name" value="Sig_transdc_His_kin-like_C"/>
</dbReference>
<feature type="domain" description="Histidine kinase" evidence="6">
    <location>
        <begin position="36"/>
        <end position="120"/>
    </location>
</feature>
<dbReference type="PANTHER" id="PTHR43711">
    <property type="entry name" value="TWO-COMPONENT HISTIDINE KINASE"/>
    <property type="match status" value="1"/>
</dbReference>
<dbReference type="InterPro" id="IPR003594">
    <property type="entry name" value="HATPase_dom"/>
</dbReference>
<dbReference type="GO" id="GO:0005524">
    <property type="term" value="F:ATP binding"/>
    <property type="evidence" value="ECO:0007669"/>
    <property type="project" value="UniProtKB-KW"/>
</dbReference>
<comment type="catalytic activity">
    <reaction evidence="1">
        <text>ATP + protein L-histidine = ADP + protein N-phospho-L-histidine.</text>
        <dbReference type="EC" id="2.7.13.3"/>
    </reaction>
</comment>
<organism evidence="7 8">
    <name type="scientific">Paraburkholderia edwinii</name>
    <dbReference type="NCBI Taxonomy" id="2861782"/>
    <lineage>
        <taxon>Bacteria</taxon>
        <taxon>Pseudomonadati</taxon>
        <taxon>Pseudomonadota</taxon>
        <taxon>Betaproteobacteria</taxon>
        <taxon>Burkholderiales</taxon>
        <taxon>Burkholderiaceae</taxon>
        <taxon>Paraburkholderia</taxon>
    </lineage>
</organism>
<keyword evidence="4" id="KW-0418">Kinase</keyword>
<keyword evidence="3" id="KW-0808">Transferase</keyword>
<evidence type="ECO:0000256" key="1">
    <source>
        <dbReference type="ARBA" id="ARBA00000085"/>
    </source>
</evidence>
<evidence type="ECO:0000256" key="5">
    <source>
        <dbReference type="ARBA" id="ARBA00023012"/>
    </source>
</evidence>
<accession>A0ABX8UGH2</accession>
<evidence type="ECO:0000259" key="6">
    <source>
        <dbReference type="PROSITE" id="PS50109"/>
    </source>
</evidence>
<evidence type="ECO:0000256" key="3">
    <source>
        <dbReference type="ARBA" id="ARBA00022679"/>
    </source>
</evidence>
<dbReference type="PROSITE" id="PS50109">
    <property type="entry name" value="HIS_KIN"/>
    <property type="match status" value="1"/>
</dbReference>
<dbReference type="Pfam" id="PF02518">
    <property type="entry name" value="HATPase_c"/>
    <property type="match status" value="1"/>
</dbReference>
<dbReference type="InterPro" id="IPR050736">
    <property type="entry name" value="Sensor_HK_Regulatory"/>
</dbReference>
<dbReference type="SMART" id="SM00387">
    <property type="entry name" value="HATPase_c"/>
    <property type="match status" value="1"/>
</dbReference>
<proteinExistence type="predicted"/>
<dbReference type="EMBL" id="CP080095">
    <property type="protein sequence ID" value="QYD67904.1"/>
    <property type="molecule type" value="Genomic_DNA"/>
</dbReference>
<keyword evidence="5" id="KW-0902">Two-component regulatory system</keyword>
<evidence type="ECO:0000256" key="2">
    <source>
        <dbReference type="ARBA" id="ARBA00012438"/>
    </source>
</evidence>
<dbReference type="PANTHER" id="PTHR43711:SF1">
    <property type="entry name" value="HISTIDINE KINASE 1"/>
    <property type="match status" value="1"/>
</dbReference>
<dbReference type="EC" id="2.7.13.3" evidence="2"/>
<gene>
    <name evidence="7" type="ORF">KZJ38_16520</name>
</gene>
<protein>
    <recommendedName>
        <fullName evidence="2">histidine kinase</fullName>
        <ecNumber evidence="2">2.7.13.3</ecNumber>
    </recommendedName>
</protein>
<sequence>MTSWREVIYVTSYCRSSPISRCIGNTIVRGAEDTPVIVCVANDAADVVLTVSNDGNPIPEHLQRRVFEPFWRPPSSAPGGGLGLGLFICKQIVEAHSGTLEVGSTADVGACFTVRIPFISSSCSRRTRSDVAW</sequence>
<reference evidence="7 8" key="1">
    <citation type="submission" date="2021-07" db="EMBL/GenBank/DDBJ databases">
        <title>Paraburkholderia edwinii protects Aspergillus sp. from phenazines by acting as a toxin sponge.</title>
        <authorList>
            <person name="Dahlstrom K.M."/>
            <person name="Newman D.K."/>
        </authorList>
    </citation>
    <scope>NUCLEOTIDE SEQUENCE [LARGE SCALE GENOMIC DNA]</scope>
    <source>
        <strain evidence="7 8">Pe01</strain>
    </source>
</reference>
<keyword evidence="8" id="KW-1185">Reference proteome</keyword>
<evidence type="ECO:0000313" key="7">
    <source>
        <dbReference type="EMBL" id="QYD67904.1"/>
    </source>
</evidence>
<name>A0ABX8UGH2_9BURK</name>
<dbReference type="RefSeq" id="WP_219797248.1">
    <property type="nucleotide sequence ID" value="NZ_CP080095.1"/>
</dbReference>
<evidence type="ECO:0000313" key="8">
    <source>
        <dbReference type="Proteomes" id="UP000826462"/>
    </source>
</evidence>